<proteinExistence type="predicted"/>
<sequence>MTGDGGSKKRGADGERQVVWPKVPGVDFVDMSESTTSSKLARVFPKKEMLKRGSTSGTTESGEVKGEAKKRRDDPPFQLTEVKASEDRLGEEDELKVVEDRAKLAVHNGEKKKSKIAALLMKGICLGVEVEKAKLEKGKAEFVKKVAHLKVYLAMEGKRLDSLKASQKVEINELTAKAGNNLEEVLIQRDRLGSHLLKMRYSKTEVNDIMTDTYVKEEEDDEAEDVAVGVAELELPRLSEEETRQCNQEFAAEFDRMR</sequence>
<comment type="caution">
    <text evidence="2">The sequence shown here is derived from an EMBL/GenBank/DDBJ whole genome shotgun (WGS) entry which is preliminary data.</text>
</comment>
<evidence type="ECO:0000313" key="3">
    <source>
        <dbReference type="Proteomes" id="UP000541444"/>
    </source>
</evidence>
<evidence type="ECO:0000313" key="2">
    <source>
        <dbReference type="EMBL" id="KAF6159134.1"/>
    </source>
</evidence>
<feature type="compositionally biased region" description="Basic and acidic residues" evidence="1">
    <location>
        <begin position="1"/>
        <end position="16"/>
    </location>
</feature>
<protein>
    <submittedName>
        <fullName evidence="2">Uncharacterized protein</fullName>
    </submittedName>
</protein>
<keyword evidence="3" id="KW-1185">Reference proteome</keyword>
<evidence type="ECO:0000256" key="1">
    <source>
        <dbReference type="SAM" id="MobiDB-lite"/>
    </source>
</evidence>
<feature type="region of interest" description="Disordered" evidence="1">
    <location>
        <begin position="1"/>
        <end position="81"/>
    </location>
</feature>
<feature type="compositionally biased region" description="Basic and acidic residues" evidence="1">
    <location>
        <begin position="62"/>
        <end position="75"/>
    </location>
</feature>
<reference evidence="2 3" key="1">
    <citation type="journal article" date="2020" name="IScience">
        <title>Genome Sequencing of the Endangered Kingdonia uniflora (Circaeasteraceae, Ranunculales) Reveals Potential Mechanisms of Evolutionary Specialization.</title>
        <authorList>
            <person name="Sun Y."/>
            <person name="Deng T."/>
            <person name="Zhang A."/>
            <person name="Moore M.J."/>
            <person name="Landis J.B."/>
            <person name="Lin N."/>
            <person name="Zhang H."/>
            <person name="Zhang X."/>
            <person name="Huang J."/>
            <person name="Zhang X."/>
            <person name="Sun H."/>
            <person name="Wang H."/>
        </authorList>
    </citation>
    <scope>NUCLEOTIDE SEQUENCE [LARGE SCALE GENOMIC DNA]</scope>
    <source>
        <strain evidence="2">TB1705</strain>
        <tissue evidence="2">Leaf</tissue>
    </source>
</reference>
<dbReference type="Proteomes" id="UP000541444">
    <property type="component" value="Unassembled WGS sequence"/>
</dbReference>
<gene>
    <name evidence="2" type="ORF">GIB67_032751</name>
</gene>
<accession>A0A7J7MWC3</accession>
<dbReference type="EMBL" id="JACGCM010001204">
    <property type="protein sequence ID" value="KAF6159134.1"/>
    <property type="molecule type" value="Genomic_DNA"/>
</dbReference>
<dbReference type="AlphaFoldDB" id="A0A7J7MWC3"/>
<name>A0A7J7MWC3_9MAGN</name>
<organism evidence="2 3">
    <name type="scientific">Kingdonia uniflora</name>
    <dbReference type="NCBI Taxonomy" id="39325"/>
    <lineage>
        <taxon>Eukaryota</taxon>
        <taxon>Viridiplantae</taxon>
        <taxon>Streptophyta</taxon>
        <taxon>Embryophyta</taxon>
        <taxon>Tracheophyta</taxon>
        <taxon>Spermatophyta</taxon>
        <taxon>Magnoliopsida</taxon>
        <taxon>Ranunculales</taxon>
        <taxon>Circaeasteraceae</taxon>
        <taxon>Kingdonia</taxon>
    </lineage>
</organism>